<evidence type="ECO:0000313" key="4">
    <source>
        <dbReference type="Proteomes" id="UP000241690"/>
    </source>
</evidence>
<dbReference type="Proteomes" id="UP000241690">
    <property type="component" value="Unassembled WGS sequence"/>
</dbReference>
<sequence>MMVAALLVLTLAVSLQLSQLHLSATVVPARAEITRPPQDEIPQKREKEAGGGAVQERGRPAFHGKGSEARLRASKDDELQELQLWPSATTRQTLKPLGPRFPPEGLYDLSISKRKAQRAINTRTRPVRPGHDDGVAAEDLQVRLRTSTEGASQETWPMRIAVALAYGCTSMLRVTVQPADGENFGGVLLASFQSCLSVSEPGASSMPLSQHISQSDSYTPPRQPGQTEIETPPLPSTGSNAHCATLLGVLTWRRRRCPFRLTLHTLVLVGAVLAVQYDTTKLGTPYSCSTGTISLRRLRFQAPDKALIITADQIMSVSQRQHGDEDMVLGCGGLLASCKRRLKQDGLEPLERDLLWLSLAFSSLGSDRSLALAPKLPPWDSVGVDLSTYAPVWNFEIQVAYASGSCDKAPQDRSQIVAETATVCL</sequence>
<feature type="chain" id="PRO_5015412440" evidence="2">
    <location>
        <begin position="32"/>
        <end position="425"/>
    </location>
</feature>
<accession>A0A2T4A8G0</accession>
<feature type="region of interest" description="Disordered" evidence="1">
    <location>
        <begin position="206"/>
        <end position="237"/>
    </location>
</feature>
<keyword evidence="2" id="KW-0732">Signal</keyword>
<evidence type="ECO:0000256" key="2">
    <source>
        <dbReference type="SAM" id="SignalP"/>
    </source>
</evidence>
<evidence type="ECO:0000256" key="1">
    <source>
        <dbReference type="SAM" id="MobiDB-lite"/>
    </source>
</evidence>
<gene>
    <name evidence="3" type="ORF">M431DRAFT_483513</name>
</gene>
<name>A0A2T4A8G0_TRIHA</name>
<evidence type="ECO:0000313" key="3">
    <source>
        <dbReference type="EMBL" id="PTB53364.1"/>
    </source>
</evidence>
<dbReference type="EMBL" id="KZ679682">
    <property type="protein sequence ID" value="PTB53364.1"/>
    <property type="molecule type" value="Genomic_DNA"/>
</dbReference>
<feature type="compositionally biased region" description="Basic and acidic residues" evidence="1">
    <location>
        <begin position="37"/>
        <end position="49"/>
    </location>
</feature>
<feature type="compositionally biased region" description="Polar residues" evidence="1">
    <location>
        <begin position="206"/>
        <end position="229"/>
    </location>
</feature>
<feature type="region of interest" description="Disordered" evidence="1">
    <location>
        <begin position="33"/>
        <end position="69"/>
    </location>
</feature>
<protein>
    <submittedName>
        <fullName evidence="3">Uncharacterized protein</fullName>
    </submittedName>
</protein>
<feature type="signal peptide" evidence="2">
    <location>
        <begin position="1"/>
        <end position="31"/>
    </location>
</feature>
<keyword evidence="4" id="KW-1185">Reference proteome</keyword>
<reference evidence="3 4" key="1">
    <citation type="submission" date="2016-07" db="EMBL/GenBank/DDBJ databases">
        <title>Multiple horizontal gene transfer events from other fungi enriched the ability of initially mycotrophic Trichoderma (Ascomycota) to feed on dead plant biomass.</title>
        <authorList>
            <consortium name="DOE Joint Genome Institute"/>
            <person name="Aerts A."/>
            <person name="Atanasova L."/>
            <person name="Chenthamara K."/>
            <person name="Zhang J."/>
            <person name="Grujic M."/>
            <person name="Henrissat B."/>
            <person name="Kuo A."/>
            <person name="Salamov A."/>
            <person name="Lipzen A."/>
            <person name="Labutti K."/>
            <person name="Barry K."/>
            <person name="Miao Y."/>
            <person name="Rahimi M.J."/>
            <person name="Shen Q."/>
            <person name="Grigoriev I.V."/>
            <person name="Kubicek C.P."/>
            <person name="Druzhinina I.S."/>
        </authorList>
    </citation>
    <scope>NUCLEOTIDE SEQUENCE [LARGE SCALE GENOMIC DNA]</scope>
    <source>
        <strain evidence="3 4">CBS 226.95</strain>
    </source>
</reference>
<dbReference type="GeneID" id="36624696"/>
<dbReference type="AlphaFoldDB" id="A0A2T4A8G0"/>
<organism evidence="3 4">
    <name type="scientific">Trichoderma harzianum CBS 226.95</name>
    <dbReference type="NCBI Taxonomy" id="983964"/>
    <lineage>
        <taxon>Eukaryota</taxon>
        <taxon>Fungi</taxon>
        <taxon>Dikarya</taxon>
        <taxon>Ascomycota</taxon>
        <taxon>Pezizomycotina</taxon>
        <taxon>Sordariomycetes</taxon>
        <taxon>Hypocreomycetidae</taxon>
        <taxon>Hypocreales</taxon>
        <taxon>Hypocreaceae</taxon>
        <taxon>Trichoderma</taxon>
    </lineage>
</organism>
<proteinExistence type="predicted"/>
<dbReference type="RefSeq" id="XP_024773041.1">
    <property type="nucleotide sequence ID" value="XM_024916127.1"/>
</dbReference>